<gene>
    <name evidence="2" type="ORF">T459_10692</name>
</gene>
<dbReference type="InterPro" id="IPR002182">
    <property type="entry name" value="NB-ARC"/>
</dbReference>
<evidence type="ECO:0000313" key="2">
    <source>
        <dbReference type="EMBL" id="PHT88586.1"/>
    </source>
</evidence>
<comment type="caution">
    <text evidence="2">The sequence shown here is derived from an EMBL/GenBank/DDBJ whole genome shotgun (WGS) entry which is preliminary data.</text>
</comment>
<keyword evidence="3" id="KW-1185">Reference proteome</keyword>
<organism evidence="2 3">
    <name type="scientific">Capsicum annuum</name>
    <name type="common">Capsicum pepper</name>
    <dbReference type="NCBI Taxonomy" id="4072"/>
    <lineage>
        <taxon>Eukaryota</taxon>
        <taxon>Viridiplantae</taxon>
        <taxon>Streptophyta</taxon>
        <taxon>Embryophyta</taxon>
        <taxon>Tracheophyta</taxon>
        <taxon>Spermatophyta</taxon>
        <taxon>Magnoliopsida</taxon>
        <taxon>eudicotyledons</taxon>
        <taxon>Gunneridae</taxon>
        <taxon>Pentapetalae</taxon>
        <taxon>asterids</taxon>
        <taxon>lamiids</taxon>
        <taxon>Solanales</taxon>
        <taxon>Solanaceae</taxon>
        <taxon>Solanoideae</taxon>
        <taxon>Capsiceae</taxon>
        <taxon>Capsicum</taxon>
    </lineage>
</organism>
<dbReference type="PANTHER" id="PTHR32472:SF12">
    <property type="entry name" value="P-LOOP CONTAINING NUCLEOSIDE TRIPHOSPHATE HYDROLASES SUPERFAMILY PROTEIN"/>
    <property type="match status" value="1"/>
</dbReference>
<proteinExistence type="predicted"/>
<dbReference type="PANTHER" id="PTHR32472">
    <property type="entry name" value="DNA REPAIR PROTEIN RADA"/>
    <property type="match status" value="1"/>
</dbReference>
<feature type="domain" description="NB-ARC" evidence="1">
    <location>
        <begin position="5"/>
        <end position="139"/>
    </location>
</feature>
<dbReference type="AlphaFoldDB" id="A0A2G3A2Y9"/>
<sequence>MNLSTSVVCINGLPGVGKTNLALEFAYRYSQRYKMVLWIGGEARYFRQNILNLSLNLGLDVSADAEKERGRIRSFDEQESEAFKRIKREIFHDMPYLIIIANLETEKEWWEGKDLHDLIPTNTGGTHVIITTQLNRVMNFDPLPLQPLTTPEGPSKSILDSLW</sequence>
<reference evidence="2 3" key="2">
    <citation type="journal article" date="2017" name="Genome Biol.">
        <title>New reference genome sequences of hot pepper reveal the massive evolution of plant disease-resistance genes by retroduplication.</title>
        <authorList>
            <person name="Kim S."/>
            <person name="Park J."/>
            <person name="Yeom S.I."/>
            <person name="Kim Y.M."/>
            <person name="Seo E."/>
            <person name="Kim K.T."/>
            <person name="Kim M.S."/>
            <person name="Lee J.M."/>
            <person name="Cheong K."/>
            <person name="Shin H.S."/>
            <person name="Kim S.B."/>
            <person name="Han K."/>
            <person name="Lee J."/>
            <person name="Park M."/>
            <person name="Lee H.A."/>
            <person name="Lee H.Y."/>
            <person name="Lee Y."/>
            <person name="Oh S."/>
            <person name="Lee J.H."/>
            <person name="Choi E."/>
            <person name="Choi E."/>
            <person name="Lee S.E."/>
            <person name="Jeon J."/>
            <person name="Kim H."/>
            <person name="Choi G."/>
            <person name="Song H."/>
            <person name="Lee J."/>
            <person name="Lee S.C."/>
            <person name="Kwon J.K."/>
            <person name="Lee H.Y."/>
            <person name="Koo N."/>
            <person name="Hong Y."/>
            <person name="Kim R.W."/>
            <person name="Kang W.H."/>
            <person name="Huh J.H."/>
            <person name="Kang B.C."/>
            <person name="Yang T.J."/>
            <person name="Lee Y.H."/>
            <person name="Bennetzen J.L."/>
            <person name="Choi D."/>
        </authorList>
    </citation>
    <scope>NUCLEOTIDE SEQUENCE [LARGE SCALE GENOMIC DNA]</scope>
    <source>
        <strain evidence="3">cv. CM334</strain>
    </source>
</reference>
<dbReference type="EMBL" id="AYRZ02000003">
    <property type="protein sequence ID" value="PHT88586.1"/>
    <property type="molecule type" value="Genomic_DNA"/>
</dbReference>
<dbReference type="Pfam" id="PF00931">
    <property type="entry name" value="NB-ARC"/>
    <property type="match status" value="1"/>
</dbReference>
<evidence type="ECO:0000313" key="3">
    <source>
        <dbReference type="Proteomes" id="UP000222542"/>
    </source>
</evidence>
<dbReference type="SUPFAM" id="SSF52540">
    <property type="entry name" value="P-loop containing nucleoside triphosphate hydrolases"/>
    <property type="match status" value="1"/>
</dbReference>
<dbReference type="STRING" id="4072.A0A2G3A2Y9"/>
<dbReference type="InterPro" id="IPR027417">
    <property type="entry name" value="P-loop_NTPase"/>
</dbReference>
<dbReference type="OMA" id="AHRYSHR"/>
<dbReference type="Gene3D" id="3.40.50.300">
    <property type="entry name" value="P-loop containing nucleotide triphosphate hydrolases"/>
    <property type="match status" value="1"/>
</dbReference>
<dbReference type="Gramene" id="PHT88586">
    <property type="protein sequence ID" value="PHT88586"/>
    <property type="gene ID" value="T459_10692"/>
</dbReference>
<name>A0A2G3A2Y9_CAPAN</name>
<reference evidence="2 3" key="1">
    <citation type="journal article" date="2014" name="Nat. Genet.">
        <title>Genome sequence of the hot pepper provides insights into the evolution of pungency in Capsicum species.</title>
        <authorList>
            <person name="Kim S."/>
            <person name="Park M."/>
            <person name="Yeom S.I."/>
            <person name="Kim Y.M."/>
            <person name="Lee J.M."/>
            <person name="Lee H.A."/>
            <person name="Seo E."/>
            <person name="Choi J."/>
            <person name="Cheong K."/>
            <person name="Kim K.T."/>
            <person name="Jung K."/>
            <person name="Lee G.W."/>
            <person name="Oh S.K."/>
            <person name="Bae C."/>
            <person name="Kim S.B."/>
            <person name="Lee H.Y."/>
            <person name="Kim S.Y."/>
            <person name="Kim M.S."/>
            <person name="Kang B.C."/>
            <person name="Jo Y.D."/>
            <person name="Yang H.B."/>
            <person name="Jeong H.J."/>
            <person name="Kang W.H."/>
            <person name="Kwon J.K."/>
            <person name="Shin C."/>
            <person name="Lim J.Y."/>
            <person name="Park J.H."/>
            <person name="Huh J.H."/>
            <person name="Kim J.S."/>
            <person name="Kim B.D."/>
            <person name="Cohen O."/>
            <person name="Paran I."/>
            <person name="Suh M.C."/>
            <person name="Lee S.B."/>
            <person name="Kim Y.K."/>
            <person name="Shin Y."/>
            <person name="Noh S.J."/>
            <person name="Park J."/>
            <person name="Seo Y.S."/>
            <person name="Kwon S.Y."/>
            <person name="Kim H.A."/>
            <person name="Park J.M."/>
            <person name="Kim H.J."/>
            <person name="Choi S.B."/>
            <person name="Bosland P.W."/>
            <person name="Reeves G."/>
            <person name="Jo S.H."/>
            <person name="Lee B.W."/>
            <person name="Cho H.T."/>
            <person name="Choi H.S."/>
            <person name="Lee M.S."/>
            <person name="Yu Y."/>
            <person name="Do Choi Y."/>
            <person name="Park B.S."/>
            <person name="van Deynze A."/>
            <person name="Ashrafi H."/>
            <person name="Hill T."/>
            <person name="Kim W.T."/>
            <person name="Pai H.S."/>
            <person name="Ahn H.K."/>
            <person name="Yeam I."/>
            <person name="Giovannoni J.J."/>
            <person name="Rose J.K."/>
            <person name="Sorensen I."/>
            <person name="Lee S.J."/>
            <person name="Kim R.W."/>
            <person name="Choi I.Y."/>
            <person name="Choi B.S."/>
            <person name="Lim J.S."/>
            <person name="Lee Y.H."/>
            <person name="Choi D."/>
        </authorList>
    </citation>
    <scope>NUCLEOTIDE SEQUENCE [LARGE SCALE GENOMIC DNA]</scope>
    <source>
        <strain evidence="3">cv. CM334</strain>
    </source>
</reference>
<protein>
    <recommendedName>
        <fullName evidence="1">NB-ARC domain-containing protein</fullName>
    </recommendedName>
</protein>
<dbReference type="Proteomes" id="UP000222542">
    <property type="component" value="Unassembled WGS sequence"/>
</dbReference>
<accession>A0A2G3A2Y9</accession>
<evidence type="ECO:0000259" key="1">
    <source>
        <dbReference type="Pfam" id="PF00931"/>
    </source>
</evidence>